<gene>
    <name evidence="2" type="ORF">DM02DRAFT_634607</name>
</gene>
<evidence type="ECO:0000256" key="1">
    <source>
        <dbReference type="SAM" id="SignalP"/>
    </source>
</evidence>
<accession>A0A2V1D5U1</accession>
<reference evidence="2 3" key="1">
    <citation type="journal article" date="2018" name="Sci. Rep.">
        <title>Comparative genomics provides insights into the lifestyle and reveals functional heterogeneity of dark septate endophytic fungi.</title>
        <authorList>
            <person name="Knapp D.G."/>
            <person name="Nemeth J.B."/>
            <person name="Barry K."/>
            <person name="Hainaut M."/>
            <person name="Henrissat B."/>
            <person name="Johnson J."/>
            <person name="Kuo A."/>
            <person name="Lim J.H.P."/>
            <person name="Lipzen A."/>
            <person name="Nolan M."/>
            <person name="Ohm R.A."/>
            <person name="Tamas L."/>
            <person name="Grigoriev I.V."/>
            <person name="Spatafora J.W."/>
            <person name="Nagy L.G."/>
            <person name="Kovacs G.M."/>
        </authorList>
    </citation>
    <scope>NUCLEOTIDE SEQUENCE [LARGE SCALE GENOMIC DNA]</scope>
    <source>
        <strain evidence="2 3">DSE2036</strain>
    </source>
</reference>
<dbReference type="EMBL" id="KZ805593">
    <property type="protein sequence ID" value="PVH93382.1"/>
    <property type="molecule type" value="Genomic_DNA"/>
</dbReference>
<evidence type="ECO:0000313" key="3">
    <source>
        <dbReference type="Proteomes" id="UP000244855"/>
    </source>
</evidence>
<feature type="chain" id="PRO_5015976466" evidence="1">
    <location>
        <begin position="23"/>
        <end position="396"/>
    </location>
</feature>
<evidence type="ECO:0000313" key="2">
    <source>
        <dbReference type="EMBL" id="PVH93382.1"/>
    </source>
</evidence>
<dbReference type="AlphaFoldDB" id="A0A2V1D5U1"/>
<organism evidence="2 3">
    <name type="scientific">Periconia macrospinosa</name>
    <dbReference type="NCBI Taxonomy" id="97972"/>
    <lineage>
        <taxon>Eukaryota</taxon>
        <taxon>Fungi</taxon>
        <taxon>Dikarya</taxon>
        <taxon>Ascomycota</taxon>
        <taxon>Pezizomycotina</taxon>
        <taxon>Dothideomycetes</taxon>
        <taxon>Pleosporomycetidae</taxon>
        <taxon>Pleosporales</taxon>
        <taxon>Massarineae</taxon>
        <taxon>Periconiaceae</taxon>
        <taxon>Periconia</taxon>
    </lineage>
</organism>
<proteinExistence type="predicted"/>
<name>A0A2V1D5U1_9PLEO</name>
<dbReference type="OrthoDB" id="4995826at2759"/>
<sequence>MRPSATLYYLFGLGTLTSHVHAEDEKVSVEFTLWDTSSCGQASNEAWTSRSTTISTLKTTPEWINCGVTSVGLGGWPISDEGEFIAYVDGGKIEDKCQLIFYKFPFDDEEKRGSSSCFLPFRKIGSGNFCERVFLPAKFGLVYCCGQDCDGPSPRVKRDESSAAVPVALSSSARDVTQVKRGPISRGLVDPSFYQKRDDGDCKFIKTSNSKVTYMKPKIVSSRVPCAPNGGDCVVEGAYETSKGITTSTSSSHSITAGVSGGTPFFQVTAEYGHEWSTSREESEETTVSGEGYFEGAGCGEEVQGGARECYITLMTNSVTIGAATEGNYAAAAEAIMAVKEEDENFKINEADRIIYRKDLAELPATSAINLTCVSVSTRITKGIGPQVRTQSQSSC</sequence>
<protein>
    <submittedName>
        <fullName evidence="2">Uncharacterized protein</fullName>
    </submittedName>
</protein>
<keyword evidence="1" id="KW-0732">Signal</keyword>
<keyword evidence="3" id="KW-1185">Reference proteome</keyword>
<dbReference type="Proteomes" id="UP000244855">
    <property type="component" value="Unassembled WGS sequence"/>
</dbReference>
<feature type="signal peptide" evidence="1">
    <location>
        <begin position="1"/>
        <end position="22"/>
    </location>
</feature>